<feature type="compositionally biased region" description="Basic and acidic residues" evidence="2">
    <location>
        <begin position="755"/>
        <end position="786"/>
    </location>
</feature>
<dbReference type="EMBL" id="JAUUTY010000006">
    <property type="protein sequence ID" value="KAK1616624.1"/>
    <property type="molecule type" value="Genomic_DNA"/>
</dbReference>
<feature type="region of interest" description="Disordered" evidence="2">
    <location>
        <begin position="545"/>
        <end position="565"/>
    </location>
</feature>
<comment type="caution">
    <text evidence="3">The sequence shown here is derived from an EMBL/GenBank/DDBJ whole genome shotgun (WGS) entry which is preliminary data.</text>
</comment>
<feature type="compositionally biased region" description="Basic and acidic residues" evidence="2">
    <location>
        <begin position="1024"/>
        <end position="1053"/>
    </location>
</feature>
<feature type="compositionally biased region" description="Basic and acidic residues" evidence="2">
    <location>
        <begin position="404"/>
        <end position="428"/>
    </location>
</feature>
<protein>
    <submittedName>
        <fullName evidence="3">Uncharacterized protein</fullName>
    </submittedName>
</protein>
<keyword evidence="1" id="KW-0175">Coiled coil</keyword>
<evidence type="ECO:0000313" key="3">
    <source>
        <dbReference type="EMBL" id="KAK1616624.1"/>
    </source>
</evidence>
<feature type="region of interest" description="Disordered" evidence="2">
    <location>
        <begin position="83"/>
        <end position="109"/>
    </location>
</feature>
<feature type="region of interest" description="Disordered" evidence="2">
    <location>
        <begin position="1011"/>
        <end position="1055"/>
    </location>
</feature>
<feature type="compositionally biased region" description="Polar residues" evidence="2">
    <location>
        <begin position="86"/>
        <end position="103"/>
    </location>
</feature>
<feature type="region of interest" description="Disordered" evidence="2">
    <location>
        <begin position="322"/>
        <end position="428"/>
    </location>
</feature>
<feature type="compositionally biased region" description="Polar residues" evidence="2">
    <location>
        <begin position="372"/>
        <end position="388"/>
    </location>
</feature>
<sequence>MGKPRDTKIAILPSTTRKGTTLSTSAALDSPSVISKLVSPPQASNAGTSAESENSSHNCDDASAVLDNDGSLGSFLDATIAKSRQIENTETPNENAATPVNSPESVEYSSDDLDEDYVELDDDFIEKCNATTDARKIKKLLAEHAEKNSDAEELLAKIGRNHDDWSTIEPTPTPIVKKRGMIKLNDEDMREAKKSLKEKGIKPEDVKNLPPIEDICETIPPSSMIEVHSLQRFTREDIPYSKPPAQCLDEFDNYIVKQENFNMRVENHLMENSRAISELHGIVERTSNDVKILVKHFQMVQTQIDQLTKVQNDLLGNNSKEKHAYEVTTRGGVSTQDPLYPEGHPKRVEQDSQLTKTSAPSKKKKKKHKNVVESSEPVNDPNSISISDAETESGNEHEEDNDKDDTPDKEEVEKEPEKPAKNKKYTKEDFIAEKHGNEREPWVQKQMPFPAKKLKSKEEEHYNKFCDWMKPLFLQIPLTDAIKLPPYSKYMKDIVTNKRKIPNEEISTMLANYSFNGKIPKKLGDPGIGQVARPCDPHRRATRRLCGPSLQGPGPASPSHSRLYGVGRSLPPVGFDVNTFSHAGGTHLQRQSSTTTISPSTSEMAKSTPVEYEDRNGKVRALREADLIGSSHDARSHGVNTVDLSHSIREPGFSFDANMAGFVIRQTKQRAATLVAKRRTRPFHVTGPRTTINAITISHTTDATATAEAVKEIIGLMQTGGIVGTTTGMNGAPGGGPLPPQSKRTESSQEENFEESGREEDRYRQPRRCPDGLSQSRERRVQRPRSLEEAEARYLYMLRISRPDLATKIQRMVETKARPPKKVWRLKQAEADAQASTDAGADASVDTDVVQEWTTYEQRHPESYQDKCRRATLIEKDEDEGPARDQEFTNVEWTRGAKPVSCKGAKQPGPAKGFDFDLSKTEQIFDWLLKEKQLKLPDGHRIPTLQEITGQPYCKWHDTFTHATNDCEALRGQIQVAIEQGRLLFDQFARKVDTQPAPEVNMVNLSNCLNHERDGSSDVNGAGLEDRHHEDEPESSRSREKGEKEADPHDRPKMMASVDLEGDGKLGYGFTSADGLEEIKEVKKEIKKLLDAGFIRPCRHAERISNVIPVEKKDGRWRVSVDFRNLNIL</sequence>
<proteinExistence type="predicted"/>
<evidence type="ECO:0000313" key="4">
    <source>
        <dbReference type="Proteomes" id="UP001231189"/>
    </source>
</evidence>
<name>A0AAD8VRJ3_LOLMU</name>
<feature type="region of interest" description="Disordered" evidence="2">
    <location>
        <begin position="725"/>
        <end position="786"/>
    </location>
</feature>
<feature type="compositionally biased region" description="Low complexity" evidence="2">
    <location>
        <begin position="592"/>
        <end position="602"/>
    </location>
</feature>
<feature type="compositionally biased region" description="Polar residues" evidence="2">
    <location>
        <begin position="13"/>
        <end position="27"/>
    </location>
</feature>
<keyword evidence="4" id="KW-1185">Reference proteome</keyword>
<feature type="region of interest" description="Disordered" evidence="2">
    <location>
        <begin position="582"/>
        <end position="611"/>
    </location>
</feature>
<reference evidence="3" key="1">
    <citation type="submission" date="2023-07" db="EMBL/GenBank/DDBJ databases">
        <title>A chromosome-level genome assembly of Lolium multiflorum.</title>
        <authorList>
            <person name="Chen Y."/>
            <person name="Copetti D."/>
            <person name="Kolliker R."/>
            <person name="Studer B."/>
        </authorList>
    </citation>
    <scope>NUCLEOTIDE SEQUENCE</scope>
    <source>
        <strain evidence="3">02402/16</strain>
        <tissue evidence="3">Leaf</tissue>
    </source>
</reference>
<dbReference type="AlphaFoldDB" id="A0AAD8VRJ3"/>
<organism evidence="3 4">
    <name type="scientific">Lolium multiflorum</name>
    <name type="common">Italian ryegrass</name>
    <name type="synonym">Lolium perenne subsp. multiflorum</name>
    <dbReference type="NCBI Taxonomy" id="4521"/>
    <lineage>
        <taxon>Eukaryota</taxon>
        <taxon>Viridiplantae</taxon>
        <taxon>Streptophyta</taxon>
        <taxon>Embryophyta</taxon>
        <taxon>Tracheophyta</taxon>
        <taxon>Spermatophyta</taxon>
        <taxon>Magnoliopsida</taxon>
        <taxon>Liliopsida</taxon>
        <taxon>Poales</taxon>
        <taxon>Poaceae</taxon>
        <taxon>BOP clade</taxon>
        <taxon>Pooideae</taxon>
        <taxon>Poodae</taxon>
        <taxon>Poeae</taxon>
        <taxon>Poeae Chloroplast Group 2 (Poeae type)</taxon>
        <taxon>Loliodinae</taxon>
        <taxon>Loliinae</taxon>
        <taxon>Lolium</taxon>
    </lineage>
</organism>
<gene>
    <name evidence="3" type="ORF">QYE76_022141</name>
</gene>
<feature type="coiled-coil region" evidence="1">
    <location>
        <begin position="134"/>
        <end position="161"/>
    </location>
</feature>
<feature type="compositionally biased region" description="Polar residues" evidence="2">
    <location>
        <begin position="41"/>
        <end position="57"/>
    </location>
</feature>
<dbReference type="Gene3D" id="3.10.10.10">
    <property type="entry name" value="HIV Type 1 Reverse Transcriptase, subunit A, domain 1"/>
    <property type="match status" value="1"/>
</dbReference>
<dbReference type="Proteomes" id="UP001231189">
    <property type="component" value="Unassembled WGS sequence"/>
</dbReference>
<accession>A0AAD8VRJ3</accession>
<feature type="compositionally biased region" description="Polar residues" evidence="2">
    <location>
        <begin position="351"/>
        <end position="360"/>
    </location>
</feature>
<feature type="compositionally biased region" description="Acidic residues" evidence="2">
    <location>
        <begin position="389"/>
        <end position="403"/>
    </location>
</feature>
<evidence type="ECO:0000256" key="2">
    <source>
        <dbReference type="SAM" id="MobiDB-lite"/>
    </source>
</evidence>
<evidence type="ECO:0000256" key="1">
    <source>
        <dbReference type="SAM" id="Coils"/>
    </source>
</evidence>
<feature type="region of interest" description="Disordered" evidence="2">
    <location>
        <begin position="1"/>
        <end position="64"/>
    </location>
</feature>
<dbReference type="SUPFAM" id="SSF56672">
    <property type="entry name" value="DNA/RNA polymerases"/>
    <property type="match status" value="1"/>
</dbReference>
<dbReference type="InterPro" id="IPR043502">
    <property type="entry name" value="DNA/RNA_pol_sf"/>
</dbReference>